<comment type="caution">
    <text evidence="8">The sequence shown here is derived from an EMBL/GenBank/DDBJ whole genome shotgun (WGS) entry which is preliminary data.</text>
</comment>
<feature type="compositionally biased region" description="Polar residues" evidence="6">
    <location>
        <begin position="147"/>
        <end position="156"/>
    </location>
</feature>
<feature type="compositionally biased region" description="Polar residues" evidence="6">
    <location>
        <begin position="121"/>
        <end position="140"/>
    </location>
</feature>
<dbReference type="PROSITE" id="PS01360">
    <property type="entry name" value="ZF_MYND_1"/>
    <property type="match status" value="1"/>
</dbReference>
<evidence type="ECO:0000256" key="2">
    <source>
        <dbReference type="ARBA" id="ARBA00022771"/>
    </source>
</evidence>
<dbReference type="Pfam" id="PF01753">
    <property type="entry name" value="zf-MYND"/>
    <property type="match status" value="1"/>
</dbReference>
<dbReference type="InterPro" id="IPR002893">
    <property type="entry name" value="Znf_MYND"/>
</dbReference>
<evidence type="ECO:0000259" key="7">
    <source>
        <dbReference type="PROSITE" id="PS50865"/>
    </source>
</evidence>
<feature type="region of interest" description="Disordered" evidence="6">
    <location>
        <begin position="374"/>
        <end position="472"/>
    </location>
</feature>
<proteinExistence type="predicted"/>
<feature type="coiled-coil region" evidence="5">
    <location>
        <begin position="548"/>
        <end position="575"/>
    </location>
</feature>
<feature type="compositionally biased region" description="Basic and acidic residues" evidence="6">
    <location>
        <begin position="85"/>
        <end position="107"/>
    </location>
</feature>
<dbReference type="SUPFAM" id="SSF144232">
    <property type="entry name" value="HIT/MYND zinc finger-like"/>
    <property type="match status" value="1"/>
</dbReference>
<dbReference type="PROSITE" id="PS50865">
    <property type="entry name" value="ZF_MYND_2"/>
    <property type="match status" value="1"/>
</dbReference>
<sequence>MAPHVFPCIIWQPRAQDEVQVKKQNDGAQNNNQVGEHSNADELVDDSTSNGSGSSINETLINGKSNCATIDRINVNVKQANAEQLDGHHGDDNHGHHTHANDRDQINGERAGSAKVEGNHGSETLASGTHVNGNHINNPTDPGETVPNATAKVQGSTPTIRNEITHGEMTPEDYIIKCLERFFKGEGPFFKGDGPVDDLCQLCDEPASDQRCGNCRVALYCSRECQAKDHAMHKHICEDMNRFSEARRPSGLHFRAVLFPLYGEKPELIWVQHAKGSGTITVDHPDLDRFAQELGHETIPLHMTYCGFMPYSLLFKDRKMDHGVAILSVKPNPVLEDPKYLNKTISDLGKPGLLDPVFGPLIQVSLTVEEAGLGRKDKKKRQKKVRQQRVTEEKRAEKERRKVEEEEQKREEEARNAEAKKGNAMGTTKKKNVKQKNKGKQSAQHGSSEAGPSKPTAPAKKSNEPRAGASTQALTEALTSTMARVDIIDDTPDEPTDQTPVHTLNTENLIKNPARLHQQMGSLASAMKVLVAIEQQLLQGLTAAERLRQDEKRDLAAVAKSLEDVKKEVDKATVNVLADLRDNPLNVVHSSLRDYRTFIYYIQNRRINPCVHDPYSVPCTVVPALRIVDVNDPFNRAMGLTEPTDRVFVRVHHVNPAMVLTLAFLVGLPWYIRDGNTLEHVARPWQGMDLRFFSRVTVCLPEKGGLVDENGQALKEYCAQTYDMAYSGFFVLLHNRDAPILEHHVLAFTKYLQFCVEGRLVPSKKDFQKYWNAYKAVKVQHGVSMDGMHSPYAMDDIPSEGRDKDADMLMKQLCDDEDVWYNAVDGTPAARYMYKPYEEWRMENLGEVAVRTVARRRSNTASS</sequence>
<evidence type="ECO:0000256" key="3">
    <source>
        <dbReference type="ARBA" id="ARBA00022833"/>
    </source>
</evidence>
<feature type="compositionally biased region" description="Basic and acidic residues" evidence="6">
    <location>
        <begin position="389"/>
        <end position="421"/>
    </location>
</feature>
<feature type="compositionally biased region" description="Basic residues" evidence="6">
    <location>
        <begin position="376"/>
        <end position="387"/>
    </location>
</feature>
<evidence type="ECO:0000313" key="8">
    <source>
        <dbReference type="EMBL" id="RKU43804.1"/>
    </source>
</evidence>
<dbReference type="EMBL" id="QVQW01000038">
    <property type="protein sequence ID" value="RKU43804.1"/>
    <property type="molecule type" value="Genomic_DNA"/>
</dbReference>
<reference evidence="8 9" key="1">
    <citation type="submission" date="2018-08" db="EMBL/GenBank/DDBJ databases">
        <title>Draft genome of the lignicolous fungus Coniochaeta pulveracea.</title>
        <authorList>
            <person name="Borstlap C.J."/>
            <person name="De Witt R.N."/>
            <person name="Botha A."/>
            <person name="Volschenk H."/>
        </authorList>
    </citation>
    <scope>NUCLEOTIDE SEQUENCE [LARGE SCALE GENOMIC DNA]</scope>
    <source>
        <strain evidence="8 9">CAB683</strain>
    </source>
</reference>
<evidence type="ECO:0000256" key="6">
    <source>
        <dbReference type="SAM" id="MobiDB-lite"/>
    </source>
</evidence>
<dbReference type="STRING" id="177199.A0A420Y7D6"/>
<feature type="region of interest" description="Disordered" evidence="6">
    <location>
        <begin position="85"/>
        <end position="156"/>
    </location>
</feature>
<feature type="compositionally biased region" description="Polar residues" evidence="6">
    <location>
        <begin position="26"/>
        <end position="36"/>
    </location>
</feature>
<feature type="domain" description="MYND-type" evidence="7">
    <location>
        <begin position="200"/>
        <end position="237"/>
    </location>
</feature>
<dbReference type="Proteomes" id="UP000275385">
    <property type="component" value="Unassembled WGS sequence"/>
</dbReference>
<evidence type="ECO:0000256" key="1">
    <source>
        <dbReference type="ARBA" id="ARBA00022723"/>
    </source>
</evidence>
<protein>
    <recommendedName>
        <fullName evidence="7">MYND-type domain-containing protein</fullName>
    </recommendedName>
</protein>
<dbReference type="OrthoDB" id="437457at2759"/>
<keyword evidence="3" id="KW-0862">Zinc</keyword>
<gene>
    <name evidence="8" type="ORF">DL546_006097</name>
</gene>
<evidence type="ECO:0000256" key="4">
    <source>
        <dbReference type="PROSITE-ProRule" id="PRU00134"/>
    </source>
</evidence>
<dbReference type="Gene3D" id="6.10.140.2220">
    <property type="match status" value="1"/>
</dbReference>
<evidence type="ECO:0000256" key="5">
    <source>
        <dbReference type="SAM" id="Coils"/>
    </source>
</evidence>
<dbReference type="GO" id="GO:0008270">
    <property type="term" value="F:zinc ion binding"/>
    <property type="evidence" value="ECO:0007669"/>
    <property type="project" value="UniProtKB-KW"/>
</dbReference>
<dbReference type="AlphaFoldDB" id="A0A420Y7D6"/>
<accession>A0A420Y7D6</accession>
<keyword evidence="2 4" id="KW-0863">Zinc-finger</keyword>
<feature type="compositionally biased region" description="Basic residues" evidence="6">
    <location>
        <begin position="428"/>
        <end position="439"/>
    </location>
</feature>
<name>A0A420Y7D6_9PEZI</name>
<organism evidence="8 9">
    <name type="scientific">Coniochaeta pulveracea</name>
    <dbReference type="NCBI Taxonomy" id="177199"/>
    <lineage>
        <taxon>Eukaryota</taxon>
        <taxon>Fungi</taxon>
        <taxon>Dikarya</taxon>
        <taxon>Ascomycota</taxon>
        <taxon>Pezizomycotina</taxon>
        <taxon>Sordariomycetes</taxon>
        <taxon>Sordariomycetidae</taxon>
        <taxon>Coniochaetales</taxon>
        <taxon>Coniochaetaceae</taxon>
        <taxon>Coniochaeta</taxon>
    </lineage>
</organism>
<evidence type="ECO:0000313" key="9">
    <source>
        <dbReference type="Proteomes" id="UP000275385"/>
    </source>
</evidence>
<feature type="region of interest" description="Disordered" evidence="6">
    <location>
        <begin position="19"/>
        <end position="57"/>
    </location>
</feature>
<keyword evidence="5" id="KW-0175">Coiled coil</keyword>
<keyword evidence="9" id="KW-1185">Reference proteome</keyword>
<feature type="compositionally biased region" description="Polar residues" evidence="6">
    <location>
        <begin position="46"/>
        <end position="57"/>
    </location>
</feature>
<keyword evidence="1" id="KW-0479">Metal-binding</keyword>